<evidence type="ECO:0000256" key="4">
    <source>
        <dbReference type="ARBA" id="ARBA00035656"/>
    </source>
</evidence>
<comment type="subcellular location">
    <subcellularLocation>
        <location evidence="1">Cytoplasm</location>
        <location evidence="1">Cytoskeleton</location>
        <location evidence="1">Microtubule organizing center</location>
        <location evidence="1">Centrosome</location>
    </subcellularLocation>
</comment>
<sequence>MTTKYDVFIEPGILSPGATYARSGREDIDKIRANNQAGFRIQVPRSGKLNDATFGKYATIHGGDKYEDAAKSALQGRGRARGVGGPFKLTGPGKRSTGPNNGDFYGSFAKIPYESPFADGGARQGDTVHTRKNFLTGPGKKGGYGFNKTTLSERQGYKGVAGEYAYMSDPIKSSTGSKYAKEKGPTPAFKPPQLNSKGVFANIPYVETGQPKVLIPRRKTDGAAFKPAYSGPGRPFARYPEHMADPSHEPHQHKEEGPRAPWKCTYHEHTGAYRSIVKMNL</sequence>
<evidence type="ECO:0000256" key="6">
    <source>
        <dbReference type="SAM" id="MobiDB-lite"/>
    </source>
</evidence>
<proteinExistence type="inferred from homology"/>
<feature type="region of interest" description="Disordered" evidence="6">
    <location>
        <begin position="223"/>
        <end position="261"/>
    </location>
</feature>
<dbReference type="PANTHER" id="PTHR31144">
    <property type="entry name" value="UPF0602 PROTEIN C4ORF47"/>
    <property type="match status" value="1"/>
</dbReference>
<keyword evidence="2" id="KW-0963">Cytoplasm</keyword>
<dbReference type="GO" id="GO:0005881">
    <property type="term" value="C:cytoplasmic microtubule"/>
    <property type="evidence" value="ECO:0007669"/>
    <property type="project" value="TreeGrafter"/>
</dbReference>
<keyword evidence="3" id="KW-0206">Cytoskeleton</keyword>
<evidence type="ECO:0000313" key="7">
    <source>
        <dbReference type="EMBL" id="KAK9865268.1"/>
    </source>
</evidence>
<gene>
    <name evidence="7" type="ORF">WJX84_009807</name>
</gene>
<comment type="similarity">
    <text evidence="4">Belongs to the CFAP96 family.</text>
</comment>
<evidence type="ECO:0000256" key="5">
    <source>
        <dbReference type="ARBA" id="ARBA00035693"/>
    </source>
</evidence>
<dbReference type="PANTHER" id="PTHR31144:SF1">
    <property type="entry name" value="UPF0602 PROTEIN C4ORF47"/>
    <property type="match status" value="1"/>
</dbReference>
<protein>
    <recommendedName>
        <fullName evidence="5">Cilia-and flagella-associated protein 96</fullName>
    </recommendedName>
</protein>
<accession>A0AAW1T7R7</accession>
<name>A0AAW1T7R7_9CHLO</name>
<evidence type="ECO:0000313" key="8">
    <source>
        <dbReference type="Proteomes" id="UP001485043"/>
    </source>
</evidence>
<feature type="compositionally biased region" description="Basic and acidic residues" evidence="6">
    <location>
        <begin position="239"/>
        <end position="258"/>
    </location>
</feature>
<dbReference type="EMBL" id="JALJOV010000265">
    <property type="protein sequence ID" value="KAK9865268.1"/>
    <property type="molecule type" value="Genomic_DNA"/>
</dbReference>
<dbReference type="Pfam" id="PF15239">
    <property type="entry name" value="CFAP96-like"/>
    <property type="match status" value="1"/>
</dbReference>
<comment type="caution">
    <text evidence="7">The sequence shown here is derived from an EMBL/GenBank/DDBJ whole genome shotgun (WGS) entry which is preliminary data.</text>
</comment>
<organism evidence="7 8">
    <name type="scientific">Apatococcus fuscideae</name>
    <dbReference type="NCBI Taxonomy" id="2026836"/>
    <lineage>
        <taxon>Eukaryota</taxon>
        <taxon>Viridiplantae</taxon>
        <taxon>Chlorophyta</taxon>
        <taxon>core chlorophytes</taxon>
        <taxon>Trebouxiophyceae</taxon>
        <taxon>Chlorellales</taxon>
        <taxon>Chlorellaceae</taxon>
        <taxon>Apatococcus</taxon>
    </lineage>
</organism>
<evidence type="ECO:0000256" key="3">
    <source>
        <dbReference type="ARBA" id="ARBA00023212"/>
    </source>
</evidence>
<reference evidence="7 8" key="1">
    <citation type="journal article" date="2024" name="Nat. Commun.">
        <title>Phylogenomics reveals the evolutionary origins of lichenization in chlorophyte algae.</title>
        <authorList>
            <person name="Puginier C."/>
            <person name="Libourel C."/>
            <person name="Otte J."/>
            <person name="Skaloud P."/>
            <person name="Haon M."/>
            <person name="Grisel S."/>
            <person name="Petersen M."/>
            <person name="Berrin J.G."/>
            <person name="Delaux P.M."/>
            <person name="Dal Grande F."/>
            <person name="Keller J."/>
        </authorList>
    </citation>
    <scope>NUCLEOTIDE SEQUENCE [LARGE SCALE GENOMIC DNA]</scope>
    <source>
        <strain evidence="7 8">SAG 2523</strain>
    </source>
</reference>
<dbReference type="Proteomes" id="UP001485043">
    <property type="component" value="Unassembled WGS sequence"/>
</dbReference>
<feature type="region of interest" description="Disordered" evidence="6">
    <location>
        <begin position="77"/>
        <end position="101"/>
    </location>
</feature>
<evidence type="ECO:0000256" key="1">
    <source>
        <dbReference type="ARBA" id="ARBA00004300"/>
    </source>
</evidence>
<dbReference type="AlphaFoldDB" id="A0AAW1T7R7"/>
<keyword evidence="8" id="KW-1185">Reference proteome</keyword>
<dbReference type="InterPro" id="IPR029358">
    <property type="entry name" value="CFAP96"/>
</dbReference>
<evidence type="ECO:0000256" key="2">
    <source>
        <dbReference type="ARBA" id="ARBA00022490"/>
    </source>
</evidence>